<gene>
    <name evidence="8" type="ORF">I7X13_13815</name>
</gene>
<evidence type="ECO:0000313" key="9">
    <source>
        <dbReference type="Proteomes" id="UP000625631"/>
    </source>
</evidence>
<protein>
    <submittedName>
        <fullName evidence="8">RagB/SusD family nutrient uptake outer membrane protein</fullName>
    </submittedName>
</protein>
<comment type="subcellular location">
    <subcellularLocation>
        <location evidence="1">Cell outer membrane</location>
    </subcellularLocation>
</comment>
<evidence type="ECO:0000256" key="3">
    <source>
        <dbReference type="ARBA" id="ARBA00022729"/>
    </source>
</evidence>
<dbReference type="Proteomes" id="UP000625631">
    <property type="component" value="Unassembled WGS sequence"/>
</dbReference>
<accession>A0ABS0QA86</accession>
<dbReference type="InterPro" id="IPR033985">
    <property type="entry name" value="SusD-like_N"/>
</dbReference>
<comment type="caution">
    <text evidence="8">The sequence shown here is derived from an EMBL/GenBank/DDBJ whole genome shotgun (WGS) entry which is preliminary data.</text>
</comment>
<organism evidence="8 9">
    <name type="scientific">Hymenobacter negativus</name>
    <dbReference type="NCBI Taxonomy" id="2795026"/>
    <lineage>
        <taxon>Bacteria</taxon>
        <taxon>Pseudomonadati</taxon>
        <taxon>Bacteroidota</taxon>
        <taxon>Cytophagia</taxon>
        <taxon>Cytophagales</taxon>
        <taxon>Hymenobacteraceae</taxon>
        <taxon>Hymenobacter</taxon>
    </lineage>
</organism>
<evidence type="ECO:0000256" key="4">
    <source>
        <dbReference type="ARBA" id="ARBA00023136"/>
    </source>
</evidence>
<keyword evidence="5" id="KW-0998">Cell outer membrane</keyword>
<dbReference type="InterPro" id="IPR011990">
    <property type="entry name" value="TPR-like_helical_dom_sf"/>
</dbReference>
<dbReference type="Pfam" id="PF07980">
    <property type="entry name" value="SusD_RagB"/>
    <property type="match status" value="1"/>
</dbReference>
<feature type="domain" description="RagB/SusD" evidence="6">
    <location>
        <begin position="393"/>
        <end position="606"/>
    </location>
</feature>
<dbReference type="InterPro" id="IPR012944">
    <property type="entry name" value="SusD_RagB_dom"/>
</dbReference>
<reference evidence="8 9" key="1">
    <citation type="submission" date="2020-12" db="EMBL/GenBank/DDBJ databases">
        <title>Hymenobacter sp.</title>
        <authorList>
            <person name="Kim M.K."/>
        </authorList>
    </citation>
    <scope>NUCLEOTIDE SEQUENCE [LARGE SCALE GENOMIC DNA]</scope>
    <source>
        <strain evidence="8 9">BT442</strain>
    </source>
</reference>
<dbReference type="Pfam" id="PF14322">
    <property type="entry name" value="SusD-like_3"/>
    <property type="match status" value="1"/>
</dbReference>
<feature type="domain" description="SusD-like N-terminal" evidence="7">
    <location>
        <begin position="26"/>
        <end position="230"/>
    </location>
</feature>
<evidence type="ECO:0000256" key="1">
    <source>
        <dbReference type="ARBA" id="ARBA00004442"/>
    </source>
</evidence>
<evidence type="ECO:0000259" key="7">
    <source>
        <dbReference type="Pfam" id="PF14322"/>
    </source>
</evidence>
<evidence type="ECO:0000259" key="6">
    <source>
        <dbReference type="Pfam" id="PF07980"/>
    </source>
</evidence>
<comment type="similarity">
    <text evidence="2">Belongs to the SusD family.</text>
</comment>
<keyword evidence="9" id="KW-1185">Reference proteome</keyword>
<proteinExistence type="inferred from homology"/>
<dbReference type="RefSeq" id="WP_198075953.1">
    <property type="nucleotide sequence ID" value="NZ_JAEDAE010000006.1"/>
</dbReference>
<keyword evidence="4" id="KW-0472">Membrane</keyword>
<dbReference type="EMBL" id="JAEDAE010000006">
    <property type="protein sequence ID" value="MBH8559136.1"/>
    <property type="molecule type" value="Genomic_DNA"/>
</dbReference>
<evidence type="ECO:0000256" key="5">
    <source>
        <dbReference type="ARBA" id="ARBA00023237"/>
    </source>
</evidence>
<name>A0ABS0QA86_9BACT</name>
<dbReference type="SUPFAM" id="SSF48452">
    <property type="entry name" value="TPR-like"/>
    <property type="match status" value="1"/>
</dbReference>
<evidence type="ECO:0000256" key="2">
    <source>
        <dbReference type="ARBA" id="ARBA00006275"/>
    </source>
</evidence>
<dbReference type="Gene3D" id="1.25.40.390">
    <property type="match status" value="1"/>
</dbReference>
<sequence length="606" mass="65654">MKSSLFRLASAVTVVCGMAGLWSCKDYLEVTPLAYNTTEATFSSLSGASGAVTGVYDLLSGDNTYGKTVSLYFPYDTDEFIGQSGASQAGRRAIARYAESSTDAEVENGWIALYQGVERANICIKYIPQMPQYAAGPDSATLHHLHGEVLALRAQFMHELIRNWGDVPAPREPSIVGKQFPNEDRLATYTQLIADLDQASKLVLWRSAGSAERERFTRGGVMALRARLALARGGYYPKDGREDNRAGDYKTYLQLAHDICQELMSTRHTGEHSLNPSYSDIFLSINHQQADATHELMLEVGHGTANSAASSDSKLGYYNGPKLNSPTYGTSSGAITVAPPYFYAFDSTDLRRDLTIAAYNRATTTGGPSDNKIGVALDKANDGKFRRDWHIPAVTGSGNYLGYNWPLIRFADVVLMFAETENELNGPTTAAVNALLSVRRRGFGANQANASRNLNLATQAAFRTALQNERLVEFGGEGIRKYDLLRWGLLGTKILETQASINKMATGAAVPTFYGNLVLPASAYYKTVNGEVQWATSFYKALPSVTPAGTTRVNWTQGTSLTALGVTGPAGTGLAAEYVPGKGKELLPIPQKTIDATPGLRQNMGY</sequence>
<keyword evidence="3" id="KW-0732">Signal</keyword>
<evidence type="ECO:0000313" key="8">
    <source>
        <dbReference type="EMBL" id="MBH8559136.1"/>
    </source>
</evidence>